<accession>A0A6M3IDT1</accession>
<dbReference type="SUPFAM" id="SSF52833">
    <property type="entry name" value="Thioredoxin-like"/>
    <property type="match status" value="1"/>
</dbReference>
<proteinExistence type="predicted"/>
<gene>
    <name evidence="1" type="ORF">MM415B02061_0005</name>
</gene>
<dbReference type="InterPro" id="IPR036249">
    <property type="entry name" value="Thioredoxin-like_sf"/>
</dbReference>
<organism evidence="1">
    <name type="scientific">viral metagenome</name>
    <dbReference type="NCBI Taxonomy" id="1070528"/>
    <lineage>
        <taxon>unclassified sequences</taxon>
        <taxon>metagenomes</taxon>
        <taxon>organismal metagenomes</taxon>
    </lineage>
</organism>
<protein>
    <recommendedName>
        <fullName evidence="2">Glutaredoxin</fullName>
    </recommendedName>
</protein>
<evidence type="ECO:0008006" key="2">
    <source>
        <dbReference type="Google" id="ProtNLM"/>
    </source>
</evidence>
<name>A0A6M3IDT1_9ZZZZ</name>
<dbReference type="EMBL" id="MT141153">
    <property type="protein sequence ID" value="QJA55347.1"/>
    <property type="molecule type" value="Genomic_DNA"/>
</dbReference>
<reference evidence="1" key="1">
    <citation type="submission" date="2020-03" db="EMBL/GenBank/DDBJ databases">
        <title>The deep terrestrial virosphere.</title>
        <authorList>
            <person name="Holmfeldt K."/>
            <person name="Nilsson E."/>
            <person name="Simone D."/>
            <person name="Lopez-Fernandez M."/>
            <person name="Wu X."/>
            <person name="de Brujin I."/>
            <person name="Lundin D."/>
            <person name="Andersson A."/>
            <person name="Bertilsson S."/>
            <person name="Dopson M."/>
        </authorList>
    </citation>
    <scope>NUCLEOTIDE SEQUENCE</scope>
    <source>
        <strain evidence="1">MM415B02061</strain>
    </source>
</reference>
<dbReference type="AlphaFoldDB" id="A0A6M3IDT1"/>
<sequence length="73" mass="8391">MDKTVIVSDACPHCQRVQKNILERNLPIKILNYKSEEGKQMVKDLNITNVPECVIVEDGKVRKCSDGEFDEVW</sequence>
<evidence type="ECO:0000313" key="1">
    <source>
        <dbReference type="EMBL" id="QJA55347.1"/>
    </source>
</evidence>
<dbReference type="Gene3D" id="3.40.30.10">
    <property type="entry name" value="Glutaredoxin"/>
    <property type="match status" value="1"/>
</dbReference>